<comment type="caution">
    <text evidence="2">The sequence shown here is derived from an EMBL/GenBank/DDBJ whole genome shotgun (WGS) entry which is preliminary data.</text>
</comment>
<reference evidence="2" key="1">
    <citation type="submission" date="2023-12" db="EMBL/GenBank/DDBJ databases">
        <title>Genome assembly of Anisodus tanguticus.</title>
        <authorList>
            <person name="Wang Y.-J."/>
        </authorList>
    </citation>
    <scope>NUCLEOTIDE SEQUENCE</scope>
    <source>
        <strain evidence="2">KB-2021</strain>
        <tissue evidence="2">Leaf</tissue>
    </source>
</reference>
<dbReference type="EMBL" id="JAVYJV010000005">
    <property type="protein sequence ID" value="KAK4369797.1"/>
    <property type="molecule type" value="Genomic_DNA"/>
</dbReference>
<feature type="region of interest" description="Disordered" evidence="1">
    <location>
        <begin position="52"/>
        <end position="116"/>
    </location>
</feature>
<feature type="compositionally biased region" description="Low complexity" evidence="1">
    <location>
        <begin position="62"/>
        <end position="79"/>
    </location>
</feature>
<keyword evidence="3" id="KW-1185">Reference proteome</keyword>
<sequence length="172" mass="18970">MVYSLPKQVLILMDCCCAAEGPREDVEQHPEQEQPYYDDAISQYTSVMSFAPYPSTDEATASLNSSPRPSSPTSSIASSKRLVYQEDLVEPKRKKQMTNSEENSVPRAPTKPVMDSVQPCNATLVAAEADAKVLDQNEKKTDDKIESNDGVCAASQDGEWDSEQTENMVDKL</sequence>
<gene>
    <name evidence="2" type="ORF">RND71_009272</name>
</gene>
<dbReference type="Proteomes" id="UP001291623">
    <property type="component" value="Unassembled WGS sequence"/>
</dbReference>
<accession>A0AAE1SHZ0</accession>
<evidence type="ECO:0000256" key="1">
    <source>
        <dbReference type="SAM" id="MobiDB-lite"/>
    </source>
</evidence>
<name>A0AAE1SHZ0_9SOLA</name>
<protein>
    <submittedName>
        <fullName evidence="2">Uncharacterized protein</fullName>
    </submittedName>
</protein>
<evidence type="ECO:0000313" key="2">
    <source>
        <dbReference type="EMBL" id="KAK4369797.1"/>
    </source>
</evidence>
<feature type="region of interest" description="Disordered" evidence="1">
    <location>
        <begin position="132"/>
        <end position="172"/>
    </location>
</feature>
<proteinExistence type="predicted"/>
<dbReference type="AlphaFoldDB" id="A0AAE1SHZ0"/>
<feature type="compositionally biased region" description="Basic and acidic residues" evidence="1">
    <location>
        <begin position="132"/>
        <end position="147"/>
    </location>
</feature>
<organism evidence="2 3">
    <name type="scientific">Anisodus tanguticus</name>
    <dbReference type="NCBI Taxonomy" id="243964"/>
    <lineage>
        <taxon>Eukaryota</taxon>
        <taxon>Viridiplantae</taxon>
        <taxon>Streptophyta</taxon>
        <taxon>Embryophyta</taxon>
        <taxon>Tracheophyta</taxon>
        <taxon>Spermatophyta</taxon>
        <taxon>Magnoliopsida</taxon>
        <taxon>eudicotyledons</taxon>
        <taxon>Gunneridae</taxon>
        <taxon>Pentapetalae</taxon>
        <taxon>asterids</taxon>
        <taxon>lamiids</taxon>
        <taxon>Solanales</taxon>
        <taxon>Solanaceae</taxon>
        <taxon>Solanoideae</taxon>
        <taxon>Hyoscyameae</taxon>
        <taxon>Anisodus</taxon>
    </lineage>
</organism>
<evidence type="ECO:0000313" key="3">
    <source>
        <dbReference type="Proteomes" id="UP001291623"/>
    </source>
</evidence>